<dbReference type="AlphaFoldDB" id="A0A9X1BQU1"/>
<keyword evidence="8" id="KW-0378">Hydrolase</keyword>
<dbReference type="Pfam" id="PF07943">
    <property type="entry name" value="PBP5_C"/>
    <property type="match status" value="1"/>
</dbReference>
<keyword evidence="10" id="KW-0573">Peptidoglycan synthesis</keyword>
<feature type="active site" description="Acyl-ester intermediate" evidence="13">
    <location>
        <position position="72"/>
    </location>
</feature>
<dbReference type="GO" id="GO:0009002">
    <property type="term" value="F:serine-type D-Ala-D-Ala carboxypeptidase activity"/>
    <property type="evidence" value="ECO:0007669"/>
    <property type="project" value="UniProtKB-EC"/>
</dbReference>
<evidence type="ECO:0000256" key="1">
    <source>
        <dbReference type="ARBA" id="ARBA00003217"/>
    </source>
</evidence>
<keyword evidence="7" id="KW-0732">Signal</keyword>
<dbReference type="Proteomes" id="UP000643207">
    <property type="component" value="Unassembled WGS sequence"/>
</dbReference>
<dbReference type="Gene3D" id="2.60.410.10">
    <property type="entry name" value="D-Ala-D-Ala carboxypeptidase, C-terminal domain"/>
    <property type="match status" value="1"/>
</dbReference>
<comment type="similarity">
    <text evidence="3 15">Belongs to the peptidase S11 family.</text>
</comment>
<dbReference type="SMART" id="SM00936">
    <property type="entry name" value="PBP5_C"/>
    <property type="match status" value="1"/>
</dbReference>
<name>A0A9X1BQU1_9BURK</name>
<evidence type="ECO:0000256" key="4">
    <source>
        <dbReference type="ARBA" id="ARBA00012448"/>
    </source>
</evidence>
<dbReference type="Pfam" id="PF00768">
    <property type="entry name" value="Peptidase_S11"/>
    <property type="match status" value="1"/>
</dbReference>
<feature type="active site" evidence="13">
    <location>
        <position position="135"/>
    </location>
</feature>
<proteinExistence type="inferred from homology"/>
<comment type="caution">
    <text evidence="17">The sequence shown here is derived from an EMBL/GenBank/DDBJ whole genome shotgun (WGS) entry which is preliminary data.</text>
</comment>
<keyword evidence="11" id="KW-0961">Cell wall biogenesis/degradation</keyword>
<evidence type="ECO:0000256" key="12">
    <source>
        <dbReference type="ARBA" id="ARBA00034000"/>
    </source>
</evidence>
<dbReference type="GO" id="GO:0071555">
    <property type="term" value="P:cell wall organization"/>
    <property type="evidence" value="ECO:0007669"/>
    <property type="project" value="UniProtKB-KW"/>
</dbReference>
<dbReference type="EC" id="3.4.16.4" evidence="4"/>
<evidence type="ECO:0000256" key="2">
    <source>
        <dbReference type="ARBA" id="ARBA00004752"/>
    </source>
</evidence>
<dbReference type="InterPro" id="IPR015956">
    <property type="entry name" value="Peniciliin-bd_prot_C_sf"/>
</dbReference>
<evidence type="ECO:0000313" key="17">
    <source>
        <dbReference type="EMBL" id="MBL0718878.1"/>
    </source>
</evidence>
<keyword evidence="18" id="KW-1185">Reference proteome</keyword>
<dbReference type="InterPro" id="IPR001967">
    <property type="entry name" value="Peptidase_S11_N"/>
</dbReference>
<gene>
    <name evidence="17" type="ORF">JI742_03145</name>
</gene>
<dbReference type="SUPFAM" id="SSF69189">
    <property type="entry name" value="Penicillin-binding protein associated domain"/>
    <property type="match status" value="1"/>
</dbReference>
<dbReference type="SUPFAM" id="SSF56601">
    <property type="entry name" value="beta-lactamase/transpeptidase-like"/>
    <property type="match status" value="1"/>
</dbReference>
<comment type="function">
    <text evidence="1">Removes C-terminal D-alanyl residues from sugar-peptide cell wall precursors.</text>
</comment>
<feature type="binding site" evidence="14">
    <location>
        <position position="237"/>
    </location>
    <ligand>
        <name>substrate</name>
    </ligand>
</feature>
<evidence type="ECO:0000256" key="10">
    <source>
        <dbReference type="ARBA" id="ARBA00022984"/>
    </source>
</evidence>
<dbReference type="RefSeq" id="WP_201823927.1">
    <property type="nucleotide sequence ID" value="NZ_JAERRA010000001.1"/>
</dbReference>
<dbReference type="InterPro" id="IPR018044">
    <property type="entry name" value="Peptidase_S11"/>
</dbReference>
<keyword evidence="9" id="KW-0133">Cell shape</keyword>
<dbReference type="InterPro" id="IPR012907">
    <property type="entry name" value="Peptidase_S11_C"/>
</dbReference>
<evidence type="ECO:0000313" key="18">
    <source>
        <dbReference type="Proteomes" id="UP000643207"/>
    </source>
</evidence>
<reference evidence="17 18" key="1">
    <citation type="submission" date="2021-01" db="EMBL/GenBank/DDBJ databases">
        <title>Piscinibacter sp. Jin2 Genome sequencing and assembly.</title>
        <authorList>
            <person name="Kim I."/>
        </authorList>
    </citation>
    <scope>NUCLEOTIDE SEQUENCE [LARGE SCALE GENOMIC DNA]</scope>
    <source>
        <strain evidence="17 18">Jin2</strain>
    </source>
</reference>
<evidence type="ECO:0000256" key="13">
    <source>
        <dbReference type="PIRSR" id="PIRSR618044-1"/>
    </source>
</evidence>
<evidence type="ECO:0000256" key="15">
    <source>
        <dbReference type="RuleBase" id="RU004016"/>
    </source>
</evidence>
<evidence type="ECO:0000256" key="6">
    <source>
        <dbReference type="ARBA" id="ARBA00022670"/>
    </source>
</evidence>
<evidence type="ECO:0000259" key="16">
    <source>
        <dbReference type="SMART" id="SM00936"/>
    </source>
</evidence>
<feature type="active site" description="Proton acceptor" evidence="13">
    <location>
        <position position="75"/>
    </location>
</feature>
<keyword evidence="5 17" id="KW-0121">Carboxypeptidase</keyword>
<sequence>MTAPSPTISLFRSAGRLALGLLLAGSLLATPLARAQVPQPPEVAARAWLLLDVSTGQVLGAKDADAPTEPASLTKLMTAYLVFQALKDGKLKVDQTLPVSERAWRTGMTGASRSFLPLNSQVRVDDLLKGMIVQSGNDATVALAEGVGGSLEGFIDMMNRQAAAFGLKQTAFKNPEGLSAPGHQSTARELSVIASRLVQDFPDSLPYYSIKEYTYNGIKQGNRNLLLYRDPTVDGLKTGYTDKAGYCLIATAKRALPNGERRLLSVVLGADSMNSRANESQKLLNWGYAAFDAVQLFDANQAAATVPVWKGTAPTVKLGSTQAVRVNVPRGQGEKLVTKIERSDPLVAPLSAGQRVGTIKVSTPAGTPVAELPLVVLEPVPLSGLLGRAWDALRLWIQ</sequence>
<evidence type="ECO:0000256" key="5">
    <source>
        <dbReference type="ARBA" id="ARBA00022645"/>
    </source>
</evidence>
<keyword evidence="6" id="KW-0645">Protease</keyword>
<evidence type="ECO:0000256" key="11">
    <source>
        <dbReference type="ARBA" id="ARBA00023316"/>
    </source>
</evidence>
<evidence type="ECO:0000256" key="8">
    <source>
        <dbReference type="ARBA" id="ARBA00022801"/>
    </source>
</evidence>
<evidence type="ECO:0000256" key="7">
    <source>
        <dbReference type="ARBA" id="ARBA00022729"/>
    </source>
</evidence>
<comment type="pathway">
    <text evidence="2">Cell wall biogenesis; peptidoglycan biosynthesis.</text>
</comment>
<accession>A0A9X1BQU1</accession>
<dbReference type="PANTHER" id="PTHR21581">
    <property type="entry name" value="D-ALANYL-D-ALANINE CARBOXYPEPTIDASE"/>
    <property type="match status" value="1"/>
</dbReference>
<dbReference type="InterPro" id="IPR012338">
    <property type="entry name" value="Beta-lactam/transpept-like"/>
</dbReference>
<dbReference type="GO" id="GO:0008360">
    <property type="term" value="P:regulation of cell shape"/>
    <property type="evidence" value="ECO:0007669"/>
    <property type="project" value="UniProtKB-KW"/>
</dbReference>
<dbReference type="GO" id="GO:0009252">
    <property type="term" value="P:peptidoglycan biosynthetic process"/>
    <property type="evidence" value="ECO:0007669"/>
    <property type="project" value="UniProtKB-KW"/>
</dbReference>
<comment type="catalytic activity">
    <reaction evidence="12">
        <text>Preferential cleavage: (Ac)2-L-Lys-D-Ala-|-D-Ala. Also transpeptidation of peptidyl-alanyl moieties that are N-acyl substituents of D-alanine.</text>
        <dbReference type="EC" id="3.4.16.4"/>
    </reaction>
</comment>
<feature type="domain" description="Peptidase S11 D-Ala-D-Ala carboxypeptidase A C-terminal" evidence="16">
    <location>
        <begin position="291"/>
        <end position="382"/>
    </location>
</feature>
<dbReference type="GO" id="GO:0006508">
    <property type="term" value="P:proteolysis"/>
    <property type="evidence" value="ECO:0007669"/>
    <property type="project" value="UniProtKB-KW"/>
</dbReference>
<dbReference type="PANTHER" id="PTHR21581:SF6">
    <property type="entry name" value="TRAFFICKING PROTEIN PARTICLE COMPLEX SUBUNIT 12"/>
    <property type="match status" value="1"/>
</dbReference>
<organism evidence="17 18">
    <name type="scientific">Aquariibacter lacus</name>
    <dbReference type="NCBI Taxonomy" id="2801332"/>
    <lineage>
        <taxon>Bacteria</taxon>
        <taxon>Pseudomonadati</taxon>
        <taxon>Pseudomonadota</taxon>
        <taxon>Betaproteobacteria</taxon>
        <taxon>Burkholderiales</taxon>
        <taxon>Sphaerotilaceae</taxon>
        <taxon>Aquariibacter</taxon>
    </lineage>
</organism>
<dbReference type="Gene3D" id="3.40.710.10">
    <property type="entry name" value="DD-peptidase/beta-lactamase superfamily"/>
    <property type="match status" value="1"/>
</dbReference>
<protein>
    <recommendedName>
        <fullName evidence="4">serine-type D-Ala-D-Ala carboxypeptidase</fullName>
        <ecNumber evidence="4">3.4.16.4</ecNumber>
    </recommendedName>
</protein>
<dbReference type="PRINTS" id="PR00725">
    <property type="entry name" value="DADACBPTASE1"/>
</dbReference>
<evidence type="ECO:0000256" key="9">
    <source>
        <dbReference type="ARBA" id="ARBA00022960"/>
    </source>
</evidence>
<dbReference type="InterPro" id="IPR037167">
    <property type="entry name" value="Peptidase_S11_C_sf"/>
</dbReference>
<dbReference type="EMBL" id="JAERRA010000001">
    <property type="protein sequence ID" value="MBL0718878.1"/>
    <property type="molecule type" value="Genomic_DNA"/>
</dbReference>
<evidence type="ECO:0000256" key="14">
    <source>
        <dbReference type="PIRSR" id="PIRSR618044-2"/>
    </source>
</evidence>
<evidence type="ECO:0000256" key="3">
    <source>
        <dbReference type="ARBA" id="ARBA00007164"/>
    </source>
</evidence>